<comment type="caution">
    <text evidence="11">The sequence shown here is derived from an EMBL/GenBank/DDBJ whole genome shotgun (WGS) entry which is preliminary data.</text>
</comment>
<evidence type="ECO:0000313" key="12">
    <source>
        <dbReference type="Proteomes" id="UP000247922"/>
    </source>
</evidence>
<evidence type="ECO:0000256" key="5">
    <source>
        <dbReference type="ARBA" id="ARBA00023125"/>
    </source>
</evidence>
<dbReference type="Proteomes" id="UP000247922">
    <property type="component" value="Unassembled WGS sequence"/>
</dbReference>
<dbReference type="GO" id="GO:0005829">
    <property type="term" value="C:cytosol"/>
    <property type="evidence" value="ECO:0007669"/>
    <property type="project" value="TreeGrafter"/>
</dbReference>
<dbReference type="SUPFAM" id="SSF46894">
    <property type="entry name" value="C-terminal effector domain of the bipartite response regulators"/>
    <property type="match status" value="1"/>
</dbReference>
<feature type="domain" description="Response regulatory" evidence="9">
    <location>
        <begin position="4"/>
        <end position="117"/>
    </location>
</feature>
<dbReference type="InterPro" id="IPR001867">
    <property type="entry name" value="OmpR/PhoB-type_DNA-bd"/>
</dbReference>
<dbReference type="Gene3D" id="3.40.50.2300">
    <property type="match status" value="1"/>
</dbReference>
<keyword evidence="3" id="KW-0902">Two-component regulatory system</keyword>
<name>A0A2V3VX72_9BACI</name>
<keyword evidence="5 8" id="KW-0238">DNA-binding</keyword>
<dbReference type="InterPro" id="IPR001789">
    <property type="entry name" value="Sig_transdc_resp-reg_receiver"/>
</dbReference>
<proteinExistence type="predicted"/>
<dbReference type="InterPro" id="IPR036388">
    <property type="entry name" value="WH-like_DNA-bd_sf"/>
</dbReference>
<dbReference type="PANTHER" id="PTHR48111">
    <property type="entry name" value="REGULATOR OF RPOS"/>
    <property type="match status" value="1"/>
</dbReference>
<dbReference type="PROSITE" id="PS50110">
    <property type="entry name" value="RESPONSE_REGULATORY"/>
    <property type="match status" value="1"/>
</dbReference>
<evidence type="ECO:0000259" key="10">
    <source>
        <dbReference type="PROSITE" id="PS51755"/>
    </source>
</evidence>
<evidence type="ECO:0000256" key="1">
    <source>
        <dbReference type="ARBA" id="ARBA00004496"/>
    </source>
</evidence>
<feature type="domain" description="OmpR/PhoB-type" evidence="10">
    <location>
        <begin position="132"/>
        <end position="231"/>
    </location>
</feature>
<dbReference type="PANTHER" id="PTHR48111:SF1">
    <property type="entry name" value="TWO-COMPONENT RESPONSE REGULATOR ORR33"/>
    <property type="match status" value="1"/>
</dbReference>
<keyword evidence="12" id="KW-1185">Reference proteome</keyword>
<dbReference type="SMART" id="SM00862">
    <property type="entry name" value="Trans_reg_C"/>
    <property type="match status" value="1"/>
</dbReference>
<organism evidence="11 12">
    <name type="scientific">Streptohalobacillus salinus</name>
    <dbReference type="NCBI Taxonomy" id="621096"/>
    <lineage>
        <taxon>Bacteria</taxon>
        <taxon>Bacillati</taxon>
        <taxon>Bacillota</taxon>
        <taxon>Bacilli</taxon>
        <taxon>Bacillales</taxon>
        <taxon>Bacillaceae</taxon>
        <taxon>Streptohalobacillus</taxon>
    </lineage>
</organism>
<dbReference type="GO" id="GO:0000976">
    <property type="term" value="F:transcription cis-regulatory region binding"/>
    <property type="evidence" value="ECO:0007669"/>
    <property type="project" value="TreeGrafter"/>
</dbReference>
<evidence type="ECO:0000256" key="7">
    <source>
        <dbReference type="PROSITE-ProRule" id="PRU00169"/>
    </source>
</evidence>
<evidence type="ECO:0000256" key="2">
    <source>
        <dbReference type="ARBA" id="ARBA00022553"/>
    </source>
</evidence>
<dbReference type="Pfam" id="PF00486">
    <property type="entry name" value="Trans_reg_C"/>
    <property type="match status" value="1"/>
</dbReference>
<dbReference type="InterPro" id="IPR016032">
    <property type="entry name" value="Sig_transdc_resp-reg_C-effctor"/>
</dbReference>
<gene>
    <name evidence="11" type="ORF">DES38_1221</name>
</gene>
<dbReference type="CDD" id="cd00383">
    <property type="entry name" value="trans_reg_C"/>
    <property type="match status" value="1"/>
</dbReference>
<dbReference type="SMART" id="SM00448">
    <property type="entry name" value="REC"/>
    <property type="match status" value="1"/>
</dbReference>
<evidence type="ECO:0000256" key="6">
    <source>
        <dbReference type="ARBA" id="ARBA00023163"/>
    </source>
</evidence>
<dbReference type="GO" id="GO:0000156">
    <property type="term" value="F:phosphorelay response regulator activity"/>
    <property type="evidence" value="ECO:0007669"/>
    <property type="project" value="TreeGrafter"/>
</dbReference>
<dbReference type="Pfam" id="PF00072">
    <property type="entry name" value="Response_reg"/>
    <property type="match status" value="1"/>
</dbReference>
<dbReference type="InterPro" id="IPR039420">
    <property type="entry name" value="WalR-like"/>
</dbReference>
<accession>A0A2V3VX72</accession>
<feature type="DNA-binding region" description="OmpR/PhoB-type" evidence="8">
    <location>
        <begin position="132"/>
        <end position="231"/>
    </location>
</feature>
<evidence type="ECO:0000256" key="4">
    <source>
        <dbReference type="ARBA" id="ARBA00023015"/>
    </source>
</evidence>
<dbReference type="Gene3D" id="1.10.10.10">
    <property type="entry name" value="Winged helix-like DNA-binding domain superfamily/Winged helix DNA-binding domain"/>
    <property type="match status" value="1"/>
</dbReference>
<dbReference type="GO" id="GO:0032993">
    <property type="term" value="C:protein-DNA complex"/>
    <property type="evidence" value="ECO:0007669"/>
    <property type="project" value="TreeGrafter"/>
</dbReference>
<keyword evidence="6" id="KW-0804">Transcription</keyword>
<comment type="caution">
    <text evidence="7">Lacks conserved residue(s) required for the propagation of feature annotation.</text>
</comment>
<evidence type="ECO:0000256" key="8">
    <source>
        <dbReference type="PROSITE-ProRule" id="PRU01091"/>
    </source>
</evidence>
<protein>
    <submittedName>
        <fullName evidence="11">Two-component system alkaline phosphatase synthesis response regulator PhoP/two-component system response regulator VicR</fullName>
    </submittedName>
</protein>
<dbReference type="PROSITE" id="PS51755">
    <property type="entry name" value="OMPR_PHOB"/>
    <property type="match status" value="1"/>
</dbReference>
<dbReference type="OrthoDB" id="2964892at2"/>
<sequence length="243" mass="28063">MNETILIVSDSPPFIGQLKQDCYEDGYVSWEAATESETLSLVTMVDPILVVIDLEANCDGLELCHRLREVGYQAVIIVVSEDDSELTCTLTLELGADDYLVKPYRFKEMISRMKVVRRRMIEKLVVQRSVPDDMIENGSYTLIPDQFLFYKDHQVIELTKKEFELIHYLLKHKGEVISRDTLVDALSSDSATIDARIIDVFVSRLRHKIEPEAEKYEVIQTIRGKGYLFTDFEMAYRTHVKRS</sequence>
<dbReference type="EMBL" id="QJJR01000022">
    <property type="protein sequence ID" value="PXW86180.1"/>
    <property type="molecule type" value="Genomic_DNA"/>
</dbReference>
<keyword evidence="4" id="KW-0805">Transcription regulation</keyword>
<evidence type="ECO:0000259" key="9">
    <source>
        <dbReference type="PROSITE" id="PS50110"/>
    </source>
</evidence>
<reference evidence="11 12" key="1">
    <citation type="submission" date="2018-05" db="EMBL/GenBank/DDBJ databases">
        <title>Genomic Encyclopedia of Type Strains, Phase IV (KMG-IV): sequencing the most valuable type-strain genomes for metagenomic binning, comparative biology and taxonomic classification.</title>
        <authorList>
            <person name="Goeker M."/>
        </authorList>
    </citation>
    <scope>NUCLEOTIDE SEQUENCE [LARGE SCALE GENOMIC DNA]</scope>
    <source>
        <strain evidence="11 12">DSM 22440</strain>
    </source>
</reference>
<dbReference type="AlphaFoldDB" id="A0A2V3VX72"/>
<evidence type="ECO:0000256" key="3">
    <source>
        <dbReference type="ARBA" id="ARBA00023012"/>
    </source>
</evidence>
<dbReference type="InterPro" id="IPR011006">
    <property type="entry name" value="CheY-like_superfamily"/>
</dbReference>
<dbReference type="SUPFAM" id="SSF52172">
    <property type="entry name" value="CheY-like"/>
    <property type="match status" value="1"/>
</dbReference>
<evidence type="ECO:0000313" key="11">
    <source>
        <dbReference type="EMBL" id="PXW86180.1"/>
    </source>
</evidence>
<comment type="subcellular location">
    <subcellularLocation>
        <location evidence="1">Cytoplasm</location>
    </subcellularLocation>
</comment>
<keyword evidence="2" id="KW-0597">Phosphoprotein</keyword>
<dbReference type="GO" id="GO:0006355">
    <property type="term" value="P:regulation of DNA-templated transcription"/>
    <property type="evidence" value="ECO:0007669"/>
    <property type="project" value="InterPro"/>
</dbReference>
<dbReference type="RefSeq" id="WP_110252249.1">
    <property type="nucleotide sequence ID" value="NZ_QJJR01000022.1"/>
</dbReference>